<gene>
    <name evidence="3" type="ORF">CPB83DRAFT_788289</name>
</gene>
<proteinExistence type="predicted"/>
<feature type="domain" description="Nephrocystin 3-like N-terminal" evidence="2">
    <location>
        <begin position="25"/>
        <end position="188"/>
    </location>
</feature>
<dbReference type="PANTHER" id="PTHR10039:SF14">
    <property type="entry name" value="NACHT DOMAIN-CONTAINING PROTEIN"/>
    <property type="match status" value="1"/>
</dbReference>
<evidence type="ECO:0000313" key="3">
    <source>
        <dbReference type="EMBL" id="KAF9530646.1"/>
    </source>
</evidence>
<dbReference type="OrthoDB" id="4760524at2759"/>
<dbReference type="AlphaFoldDB" id="A0A9P6EK88"/>
<keyword evidence="1" id="KW-0677">Repeat</keyword>
<evidence type="ECO:0000256" key="1">
    <source>
        <dbReference type="ARBA" id="ARBA00022737"/>
    </source>
</evidence>
<dbReference type="PANTHER" id="PTHR10039">
    <property type="entry name" value="AMELOGENIN"/>
    <property type="match status" value="1"/>
</dbReference>
<name>A0A9P6EK88_9AGAR</name>
<accession>A0A9P6EK88</accession>
<evidence type="ECO:0000313" key="4">
    <source>
        <dbReference type="Proteomes" id="UP000807306"/>
    </source>
</evidence>
<dbReference type="Proteomes" id="UP000807306">
    <property type="component" value="Unassembled WGS sequence"/>
</dbReference>
<organism evidence="3 4">
    <name type="scientific">Crepidotus variabilis</name>
    <dbReference type="NCBI Taxonomy" id="179855"/>
    <lineage>
        <taxon>Eukaryota</taxon>
        <taxon>Fungi</taxon>
        <taxon>Dikarya</taxon>
        <taxon>Basidiomycota</taxon>
        <taxon>Agaricomycotina</taxon>
        <taxon>Agaricomycetes</taxon>
        <taxon>Agaricomycetidae</taxon>
        <taxon>Agaricales</taxon>
        <taxon>Agaricineae</taxon>
        <taxon>Crepidotaceae</taxon>
        <taxon>Crepidotus</taxon>
    </lineage>
</organism>
<evidence type="ECO:0000259" key="2">
    <source>
        <dbReference type="Pfam" id="PF24883"/>
    </source>
</evidence>
<dbReference type="EMBL" id="MU157839">
    <property type="protein sequence ID" value="KAF9530646.1"/>
    <property type="molecule type" value="Genomic_DNA"/>
</dbReference>
<comment type="caution">
    <text evidence="3">The sequence shown here is derived from an EMBL/GenBank/DDBJ whole genome shotgun (WGS) entry which is preliminary data.</text>
</comment>
<keyword evidence="4" id="KW-1185">Reference proteome</keyword>
<reference evidence="3" key="1">
    <citation type="submission" date="2020-11" db="EMBL/GenBank/DDBJ databases">
        <authorList>
            <consortium name="DOE Joint Genome Institute"/>
            <person name="Ahrendt S."/>
            <person name="Riley R."/>
            <person name="Andreopoulos W."/>
            <person name="Labutti K."/>
            <person name="Pangilinan J."/>
            <person name="Ruiz-Duenas F.J."/>
            <person name="Barrasa J.M."/>
            <person name="Sanchez-Garcia M."/>
            <person name="Camarero S."/>
            <person name="Miyauchi S."/>
            <person name="Serrano A."/>
            <person name="Linde D."/>
            <person name="Babiker R."/>
            <person name="Drula E."/>
            <person name="Ayuso-Fernandez I."/>
            <person name="Pacheco R."/>
            <person name="Padilla G."/>
            <person name="Ferreira P."/>
            <person name="Barriuso J."/>
            <person name="Kellner H."/>
            <person name="Castanera R."/>
            <person name="Alfaro M."/>
            <person name="Ramirez L."/>
            <person name="Pisabarro A.G."/>
            <person name="Kuo A."/>
            <person name="Tritt A."/>
            <person name="Lipzen A."/>
            <person name="He G."/>
            <person name="Yan M."/>
            <person name="Ng V."/>
            <person name="Cullen D."/>
            <person name="Martin F."/>
            <person name="Rosso M.-N."/>
            <person name="Henrissat B."/>
            <person name="Hibbett D."/>
            <person name="Martinez A.T."/>
            <person name="Grigoriev I.V."/>
        </authorList>
    </citation>
    <scope>NUCLEOTIDE SEQUENCE</scope>
    <source>
        <strain evidence="3">CBS 506.95</strain>
    </source>
</reference>
<dbReference type="Pfam" id="PF24883">
    <property type="entry name" value="NPHP3_N"/>
    <property type="match status" value="1"/>
</dbReference>
<sequence>MHDSSARYPPPKCHPQTRTGIIDFFVDWAKTENPVELVYWLHAPFGQGKSAIMPTIIDRLIEEGHQDQVAGTFFFGHGKHGRDKIDYLLPSIAYQMAINLPGMREIINRAMLADPAPPSKSINIQLRFLIIKPLLEWLSGPHFSYAPTIFIDGLDECDSIDGQLAGLDLITKVLLDHRIPLRFLVASRPEPHIYDHFGRTRLARISKRYRVPFNDLEMTAYLGSKFNEIYERRARIMEAAGIQKPWPSKDQIFELVWRASGQYVFLDTILRFTDVHRLNPADRLNAALSRSADSSVFTEMDFIYRLVLEQCPTEYWGSVKAIIESVMFCKNCGYCWPVNIRCTISCIAEITQYPVPQLLLASESVAAVIRLKRQEDGTQPAFHHLSFYEFLKDKHRSGNYFSDPELATKRWKSRVQRAFKRSLAAEIFLVDSYSHNIIYNVLRDVENHYPWTTSDELQELLLRGQSTVSWGTASFAQWYRIVHLLAELFTSLPWMNNQTELIEWLAGHPDTPFTAGLQSQCLQLWKGIADGAFSEMDQRLANSLLDRDPNRRPPSISMLATRAEMDPEECLQVLKEHQSLFLETLNDISDRVELRDKNYVQFDDQGNKTPIRHIRRQFYNPIK</sequence>
<dbReference type="InterPro" id="IPR056884">
    <property type="entry name" value="NPHP3-like_N"/>
</dbReference>
<protein>
    <recommendedName>
        <fullName evidence="2">Nephrocystin 3-like N-terminal domain-containing protein</fullName>
    </recommendedName>
</protein>